<comment type="subcellular location">
    <subcellularLocation>
        <location evidence="7">Cytoplasm</location>
    </subcellularLocation>
</comment>
<keyword evidence="4 7" id="KW-0704">Schiff base</keyword>
<keyword evidence="9" id="KW-1185">Reference proteome</keyword>
<feature type="active site" description="Schiff-base intermediate with acetaldehyde" evidence="7">
    <location>
        <position position="159"/>
    </location>
</feature>
<evidence type="ECO:0000256" key="2">
    <source>
        <dbReference type="ARBA" id="ARBA00022490"/>
    </source>
</evidence>
<dbReference type="PANTHER" id="PTHR10889">
    <property type="entry name" value="DEOXYRIBOSE-PHOSPHATE ALDOLASE"/>
    <property type="match status" value="1"/>
</dbReference>
<name>A0A0J1FRQ6_9FIRM</name>
<dbReference type="Pfam" id="PF01791">
    <property type="entry name" value="DeoC"/>
    <property type="match status" value="1"/>
</dbReference>
<gene>
    <name evidence="8" type="primary">deoC2</name>
    <name evidence="7" type="synonym">deoC</name>
    <name evidence="8" type="ORF">DEAC_c20210</name>
</gene>
<organism evidence="8 9">
    <name type="scientific">Desulfosporosinus acididurans</name>
    <dbReference type="NCBI Taxonomy" id="476652"/>
    <lineage>
        <taxon>Bacteria</taxon>
        <taxon>Bacillati</taxon>
        <taxon>Bacillota</taxon>
        <taxon>Clostridia</taxon>
        <taxon>Eubacteriales</taxon>
        <taxon>Desulfitobacteriaceae</taxon>
        <taxon>Desulfosporosinus</taxon>
    </lineage>
</organism>
<dbReference type="PIRSF" id="PIRSF001357">
    <property type="entry name" value="DeoC"/>
    <property type="match status" value="1"/>
</dbReference>
<dbReference type="GO" id="GO:0005737">
    <property type="term" value="C:cytoplasm"/>
    <property type="evidence" value="ECO:0007669"/>
    <property type="project" value="UniProtKB-SubCell"/>
</dbReference>
<dbReference type="GO" id="GO:0006018">
    <property type="term" value="P:2-deoxyribose 1-phosphate catabolic process"/>
    <property type="evidence" value="ECO:0007669"/>
    <property type="project" value="UniProtKB-UniRule"/>
</dbReference>
<dbReference type="EMBL" id="LDZY01000006">
    <property type="protein sequence ID" value="KLU65982.1"/>
    <property type="molecule type" value="Genomic_DNA"/>
</dbReference>
<dbReference type="EC" id="4.1.2.4" evidence="7"/>
<dbReference type="UniPathway" id="UPA00002">
    <property type="reaction ID" value="UER00468"/>
</dbReference>
<dbReference type="InterPro" id="IPR028581">
    <property type="entry name" value="DeoC_typeI"/>
</dbReference>
<comment type="catalytic activity">
    <reaction evidence="5 7">
        <text>2-deoxy-D-ribose 5-phosphate = D-glyceraldehyde 3-phosphate + acetaldehyde</text>
        <dbReference type="Rhea" id="RHEA:12821"/>
        <dbReference type="ChEBI" id="CHEBI:15343"/>
        <dbReference type="ChEBI" id="CHEBI:59776"/>
        <dbReference type="ChEBI" id="CHEBI:62877"/>
        <dbReference type="EC" id="4.1.2.4"/>
    </reaction>
</comment>
<evidence type="ECO:0000256" key="6">
    <source>
        <dbReference type="ARBA" id="ARBA00056337"/>
    </source>
</evidence>
<dbReference type="InterPro" id="IPR013785">
    <property type="entry name" value="Aldolase_TIM"/>
</dbReference>
<evidence type="ECO:0000313" key="9">
    <source>
        <dbReference type="Proteomes" id="UP000036356"/>
    </source>
</evidence>
<dbReference type="CDD" id="cd00959">
    <property type="entry name" value="DeoC"/>
    <property type="match status" value="1"/>
</dbReference>
<dbReference type="PATRIC" id="fig|476652.3.peg.2092"/>
<evidence type="ECO:0000256" key="4">
    <source>
        <dbReference type="ARBA" id="ARBA00023270"/>
    </source>
</evidence>
<dbReference type="InterPro" id="IPR002915">
    <property type="entry name" value="DeoC/FbaB/LacD_aldolase"/>
</dbReference>
<dbReference type="SMART" id="SM01133">
    <property type="entry name" value="DeoC"/>
    <property type="match status" value="1"/>
</dbReference>
<feature type="active site" description="Proton donor/acceptor" evidence="7">
    <location>
        <position position="188"/>
    </location>
</feature>
<evidence type="ECO:0000256" key="1">
    <source>
        <dbReference type="ARBA" id="ARBA00010936"/>
    </source>
</evidence>
<comment type="caution">
    <text evidence="8">The sequence shown here is derived from an EMBL/GenBank/DDBJ whole genome shotgun (WGS) entry which is preliminary data.</text>
</comment>
<comment type="pathway">
    <text evidence="7">Carbohydrate degradation; 2-deoxy-D-ribose 1-phosphate degradation; D-glyceraldehyde 3-phosphate and acetaldehyde from 2-deoxy-alpha-D-ribose 1-phosphate: step 2/2.</text>
</comment>
<keyword evidence="2 7" id="KW-0963">Cytoplasm</keyword>
<dbReference type="GO" id="GO:0016052">
    <property type="term" value="P:carbohydrate catabolic process"/>
    <property type="evidence" value="ECO:0007669"/>
    <property type="project" value="TreeGrafter"/>
</dbReference>
<dbReference type="GO" id="GO:0004139">
    <property type="term" value="F:deoxyribose-phosphate aldolase activity"/>
    <property type="evidence" value="ECO:0007669"/>
    <property type="project" value="UniProtKB-UniRule"/>
</dbReference>
<evidence type="ECO:0000256" key="3">
    <source>
        <dbReference type="ARBA" id="ARBA00023239"/>
    </source>
</evidence>
<evidence type="ECO:0000256" key="7">
    <source>
        <dbReference type="HAMAP-Rule" id="MF_00114"/>
    </source>
</evidence>
<reference evidence="8 9" key="1">
    <citation type="submission" date="2015-06" db="EMBL/GenBank/DDBJ databases">
        <title>Draft genome of the moderately acidophilic sulfate reducer Candidatus Desulfosporosinus acididurans strain M1.</title>
        <authorList>
            <person name="Poehlein A."/>
            <person name="Petzsch P."/>
            <person name="Johnson B.D."/>
            <person name="Schloemann M."/>
            <person name="Daniel R."/>
            <person name="Muehling M."/>
        </authorList>
    </citation>
    <scope>NUCLEOTIDE SEQUENCE [LARGE SCALE GENOMIC DNA]</scope>
    <source>
        <strain evidence="8 9">M1</strain>
    </source>
</reference>
<comment type="similarity">
    <text evidence="1 7">Belongs to the DeoC/FbaB aldolase family. DeoC type 1 subfamily.</text>
</comment>
<dbReference type="AlphaFoldDB" id="A0A0J1FRQ6"/>
<protein>
    <recommendedName>
        <fullName evidence="7">Deoxyribose-phosphate aldolase</fullName>
        <shortName evidence="7">DERA</shortName>
        <ecNumber evidence="7">4.1.2.4</ecNumber>
    </recommendedName>
    <alternativeName>
        <fullName evidence="7">2-deoxy-D-ribose 5-phosphate aldolase</fullName>
    </alternativeName>
    <alternativeName>
        <fullName evidence="7">Phosphodeoxyriboaldolase</fullName>
        <shortName evidence="7">Deoxyriboaldolase</shortName>
    </alternativeName>
</protein>
<dbReference type="InterPro" id="IPR011343">
    <property type="entry name" value="DeoC"/>
</dbReference>
<feature type="active site" description="Proton donor/acceptor" evidence="7">
    <location>
        <position position="95"/>
    </location>
</feature>
<dbReference type="FunFam" id="3.20.20.70:FF:000044">
    <property type="entry name" value="Deoxyribose-phosphate aldolase"/>
    <property type="match status" value="1"/>
</dbReference>
<accession>A0A0J1FRQ6</accession>
<evidence type="ECO:0000313" key="8">
    <source>
        <dbReference type="EMBL" id="KLU65982.1"/>
    </source>
</evidence>
<dbReference type="HAMAP" id="MF_00114">
    <property type="entry name" value="DeoC_type1"/>
    <property type="match status" value="1"/>
</dbReference>
<dbReference type="NCBIfam" id="TIGR00126">
    <property type="entry name" value="deoC"/>
    <property type="match status" value="1"/>
</dbReference>
<dbReference type="PANTHER" id="PTHR10889:SF1">
    <property type="entry name" value="DEOXYRIBOSE-PHOSPHATE ALDOLASE"/>
    <property type="match status" value="1"/>
</dbReference>
<keyword evidence="3 7" id="KW-0456">Lyase</keyword>
<dbReference type="STRING" id="476652.DEAC_c20210"/>
<dbReference type="Gene3D" id="3.20.20.70">
    <property type="entry name" value="Aldolase class I"/>
    <property type="match status" value="1"/>
</dbReference>
<dbReference type="GO" id="GO:0009264">
    <property type="term" value="P:deoxyribonucleotide catabolic process"/>
    <property type="evidence" value="ECO:0007669"/>
    <property type="project" value="UniProtKB-UniRule"/>
</dbReference>
<evidence type="ECO:0000256" key="5">
    <source>
        <dbReference type="ARBA" id="ARBA00048791"/>
    </source>
</evidence>
<proteinExistence type="inferred from homology"/>
<dbReference type="SUPFAM" id="SSF51569">
    <property type="entry name" value="Aldolase"/>
    <property type="match status" value="1"/>
</dbReference>
<dbReference type="Proteomes" id="UP000036356">
    <property type="component" value="Unassembled WGS sequence"/>
</dbReference>
<comment type="function">
    <text evidence="6 7">Catalyzes a reversible aldol reaction between acetaldehyde and D-glyceraldehyde 3-phosphate to generate 2-deoxy-D-ribose 5-phosphate.</text>
</comment>
<sequence>MNKMNGINLAGMTDHTLLKPQAAEKDIVALCLEAQEHKFATVCVNPSYVQTAAKLLFGTGIGVAAVVGFPLGATFTEAKVSEVYMVKAHGGKEVDMVINVGWAKSGKWDAVERDIVRVVEAAHGCGLLIKVIIETCLLTEDEKKTAAEIVKRSGADFIKTSTGFAGGGASVEDVRNLKKWVGENVKVKASGGIRTREFALQLVEAGAERLGTSAVLE</sequence>